<dbReference type="PANTHER" id="PTHR33371:SF18">
    <property type="entry name" value="MCE-FAMILY PROTEIN MCE3C"/>
    <property type="match status" value="1"/>
</dbReference>
<feature type="domain" description="Mammalian cell entry C-terminal" evidence="3">
    <location>
        <begin position="127"/>
        <end position="326"/>
    </location>
</feature>
<name>A0A173LQX3_9ACTN</name>
<gene>
    <name evidence="4" type="ORF">BJL86_2488</name>
    <name evidence="5" type="ORF">K8V11_07145</name>
</gene>
<dbReference type="NCBIfam" id="TIGR00996">
    <property type="entry name" value="Mtu_fam_mce"/>
    <property type="match status" value="1"/>
</dbReference>
<evidence type="ECO:0000313" key="5">
    <source>
        <dbReference type="EMBL" id="HJE90767.1"/>
    </source>
</evidence>
<dbReference type="EMBL" id="CP015961">
    <property type="protein sequence ID" value="ANI93252.1"/>
    <property type="molecule type" value="Genomic_DNA"/>
</dbReference>
<feature type="domain" description="Mce/MlaD" evidence="2">
    <location>
        <begin position="50"/>
        <end position="123"/>
    </location>
</feature>
<reference evidence="5" key="3">
    <citation type="submission" date="2021-09" db="EMBL/GenBank/DDBJ databases">
        <authorList>
            <person name="Gilroy R."/>
        </authorList>
    </citation>
    <scope>NUCLEOTIDE SEQUENCE</scope>
    <source>
        <strain evidence="5">ChiGjej1B1-18357</strain>
    </source>
</reference>
<dbReference type="InterPro" id="IPR024516">
    <property type="entry name" value="Mce_C"/>
</dbReference>
<dbReference type="RefSeq" id="WP_067477683.1">
    <property type="nucleotide sequence ID" value="NZ_CP015961.1"/>
</dbReference>
<keyword evidence="1" id="KW-1133">Transmembrane helix</keyword>
<proteinExistence type="predicted"/>
<dbReference type="OrthoDB" id="5241191at2"/>
<protein>
    <submittedName>
        <fullName evidence="5">MCE family protein</fullName>
    </submittedName>
</protein>
<evidence type="ECO:0000256" key="1">
    <source>
        <dbReference type="SAM" id="Phobius"/>
    </source>
</evidence>
<dbReference type="InterPro" id="IPR005693">
    <property type="entry name" value="Mce"/>
</dbReference>
<dbReference type="InterPro" id="IPR052336">
    <property type="entry name" value="MlaD_Phospholipid_Transporter"/>
</dbReference>
<dbReference type="GO" id="GO:0005576">
    <property type="term" value="C:extracellular region"/>
    <property type="evidence" value="ECO:0007669"/>
    <property type="project" value="TreeGrafter"/>
</dbReference>
<dbReference type="InterPro" id="IPR003399">
    <property type="entry name" value="Mce/MlaD"/>
</dbReference>
<evidence type="ECO:0000313" key="4">
    <source>
        <dbReference type="EMBL" id="ANI93252.1"/>
    </source>
</evidence>
<dbReference type="Proteomes" id="UP000186104">
    <property type="component" value="Chromosome"/>
</dbReference>
<evidence type="ECO:0000259" key="3">
    <source>
        <dbReference type="Pfam" id="PF11887"/>
    </source>
</evidence>
<organism evidence="4 6">
    <name type="scientific">Dietzia timorensis</name>
    <dbReference type="NCBI Taxonomy" id="499555"/>
    <lineage>
        <taxon>Bacteria</taxon>
        <taxon>Bacillati</taxon>
        <taxon>Actinomycetota</taxon>
        <taxon>Actinomycetes</taxon>
        <taxon>Mycobacteriales</taxon>
        <taxon>Dietziaceae</taxon>
        <taxon>Dietzia</taxon>
    </lineage>
</organism>
<accession>A0A173LQX3</accession>
<dbReference type="Proteomes" id="UP000776650">
    <property type="component" value="Unassembled WGS sequence"/>
</dbReference>
<sequence length="343" mass="37143">MAAETKKRKGKKAGEYRIPNPLLGLIGIVTILALTLLSANFSSLPYVGAGPKYHAYFSEAAGMQSGDEVRIAGVKVGQVTDVDLEGDKVKIDFRSKGAWLGDETRASIQIKSVLGQKFLALEPAGREELDTDTPIALDRTTSPYDVVTAFSQAAEVVEGIDEERLGESLDVLTESMDVAPGEFRSAVDGVSRLSRTISSRDRELRDLLAATRQSATIVAERNEEFRKLIAGVGDLLTELNSRSESIKLVLASGTSLARELRQLVADNEAQFGPTLDQLDQALGVLTEHEDDLRQSLTNLAPFYGIYADILGNGRWFETTVTNLLPPGLPLIPGNRETLQQGGQ</sequence>
<evidence type="ECO:0000313" key="6">
    <source>
        <dbReference type="Proteomes" id="UP000186104"/>
    </source>
</evidence>
<reference evidence="5" key="2">
    <citation type="journal article" date="2021" name="PeerJ">
        <title>Extensive microbial diversity within the chicken gut microbiome revealed by metagenomics and culture.</title>
        <authorList>
            <person name="Gilroy R."/>
            <person name="Ravi A."/>
            <person name="Getino M."/>
            <person name="Pursley I."/>
            <person name="Horton D.L."/>
            <person name="Alikhan N.F."/>
            <person name="Baker D."/>
            <person name="Gharbi K."/>
            <person name="Hall N."/>
            <person name="Watson M."/>
            <person name="Adriaenssens E.M."/>
            <person name="Foster-Nyarko E."/>
            <person name="Jarju S."/>
            <person name="Secka A."/>
            <person name="Antonio M."/>
            <person name="Oren A."/>
            <person name="Chaudhuri R.R."/>
            <person name="La Ragione R."/>
            <person name="Hildebrand F."/>
            <person name="Pallen M.J."/>
        </authorList>
    </citation>
    <scope>NUCLEOTIDE SEQUENCE</scope>
    <source>
        <strain evidence="5">ChiGjej1B1-18357</strain>
    </source>
</reference>
<dbReference type="Pfam" id="PF02470">
    <property type="entry name" value="MlaD"/>
    <property type="match status" value="1"/>
</dbReference>
<dbReference type="PANTHER" id="PTHR33371">
    <property type="entry name" value="INTERMEMBRANE PHOSPHOLIPID TRANSPORT SYSTEM BINDING PROTEIN MLAD-RELATED"/>
    <property type="match status" value="1"/>
</dbReference>
<keyword evidence="6" id="KW-1185">Reference proteome</keyword>
<dbReference type="EMBL" id="DYXM01000131">
    <property type="protein sequence ID" value="HJE90767.1"/>
    <property type="molecule type" value="Genomic_DNA"/>
</dbReference>
<reference evidence="4 6" key="1">
    <citation type="submission" date="2016-06" db="EMBL/GenBank/DDBJ databases">
        <title>Complete genome sequence of a saline-alkali tolerant type strain Dietzia timorensis ID05-A0528T.</title>
        <authorList>
            <person name="Wu X."/>
        </authorList>
    </citation>
    <scope>NUCLEOTIDE SEQUENCE [LARGE SCALE GENOMIC DNA]</scope>
    <source>
        <strain evidence="4 6">ID05-A0528</strain>
    </source>
</reference>
<dbReference type="PRINTS" id="PR01782">
    <property type="entry name" value="MCEVIRFACTOR"/>
</dbReference>
<keyword evidence="1" id="KW-0812">Transmembrane</keyword>
<feature type="transmembrane region" description="Helical" evidence="1">
    <location>
        <begin position="21"/>
        <end position="41"/>
    </location>
</feature>
<evidence type="ECO:0000259" key="2">
    <source>
        <dbReference type="Pfam" id="PF02470"/>
    </source>
</evidence>
<keyword evidence="1" id="KW-0472">Membrane</keyword>
<dbReference type="AlphaFoldDB" id="A0A173LQX3"/>
<dbReference type="Pfam" id="PF11887">
    <property type="entry name" value="Mce4_CUP1"/>
    <property type="match status" value="1"/>
</dbReference>
<dbReference type="STRING" id="499555.BJL86_2488"/>
<dbReference type="KEGG" id="dtm:BJL86_2488"/>